<dbReference type="EMBL" id="UINC01011424">
    <property type="protein sequence ID" value="SVA50435.1"/>
    <property type="molecule type" value="Genomic_DNA"/>
</dbReference>
<proteinExistence type="predicted"/>
<protein>
    <submittedName>
        <fullName evidence="1">Uncharacterized protein</fullName>
    </submittedName>
</protein>
<sequence>MLKFIVEQLFVVFRMPISFRKKEWRKERIKQGVTWTGAIKLGLIDPHLKKIVNNPIKIPSLKIPSPKMLK</sequence>
<organism evidence="1">
    <name type="scientific">marine metagenome</name>
    <dbReference type="NCBI Taxonomy" id="408172"/>
    <lineage>
        <taxon>unclassified sequences</taxon>
        <taxon>metagenomes</taxon>
        <taxon>ecological metagenomes</taxon>
    </lineage>
</organism>
<dbReference type="AlphaFoldDB" id="A0A381WD64"/>
<gene>
    <name evidence="1" type="ORF">METZ01_LOCUS103289</name>
</gene>
<name>A0A381WD64_9ZZZZ</name>
<reference evidence="1" key="1">
    <citation type="submission" date="2018-05" db="EMBL/GenBank/DDBJ databases">
        <authorList>
            <person name="Lanie J.A."/>
            <person name="Ng W.-L."/>
            <person name="Kazmierczak K.M."/>
            <person name="Andrzejewski T.M."/>
            <person name="Davidsen T.M."/>
            <person name="Wayne K.J."/>
            <person name="Tettelin H."/>
            <person name="Glass J.I."/>
            <person name="Rusch D."/>
            <person name="Podicherti R."/>
            <person name="Tsui H.-C.T."/>
            <person name="Winkler M.E."/>
        </authorList>
    </citation>
    <scope>NUCLEOTIDE SEQUENCE</scope>
</reference>
<evidence type="ECO:0000313" key="1">
    <source>
        <dbReference type="EMBL" id="SVA50435.1"/>
    </source>
</evidence>
<accession>A0A381WD64</accession>